<keyword evidence="2" id="KW-1185">Reference proteome</keyword>
<name>A0AAN6WU19_9PEZI</name>
<organism evidence="1 2">
    <name type="scientific">Podospora australis</name>
    <dbReference type="NCBI Taxonomy" id="1536484"/>
    <lineage>
        <taxon>Eukaryota</taxon>
        <taxon>Fungi</taxon>
        <taxon>Dikarya</taxon>
        <taxon>Ascomycota</taxon>
        <taxon>Pezizomycotina</taxon>
        <taxon>Sordariomycetes</taxon>
        <taxon>Sordariomycetidae</taxon>
        <taxon>Sordariales</taxon>
        <taxon>Podosporaceae</taxon>
        <taxon>Podospora</taxon>
    </lineage>
</organism>
<evidence type="ECO:0000313" key="2">
    <source>
        <dbReference type="Proteomes" id="UP001302126"/>
    </source>
</evidence>
<accession>A0AAN6WU19</accession>
<reference evidence="1" key="1">
    <citation type="journal article" date="2023" name="Mol. Phylogenet. Evol.">
        <title>Genome-scale phylogeny and comparative genomics of the fungal order Sordariales.</title>
        <authorList>
            <person name="Hensen N."/>
            <person name="Bonometti L."/>
            <person name="Westerberg I."/>
            <person name="Brannstrom I.O."/>
            <person name="Guillou S."/>
            <person name="Cros-Aarteil S."/>
            <person name="Calhoun S."/>
            <person name="Haridas S."/>
            <person name="Kuo A."/>
            <person name="Mondo S."/>
            <person name="Pangilinan J."/>
            <person name="Riley R."/>
            <person name="LaButti K."/>
            <person name="Andreopoulos B."/>
            <person name="Lipzen A."/>
            <person name="Chen C."/>
            <person name="Yan M."/>
            <person name="Daum C."/>
            <person name="Ng V."/>
            <person name="Clum A."/>
            <person name="Steindorff A."/>
            <person name="Ohm R.A."/>
            <person name="Martin F."/>
            <person name="Silar P."/>
            <person name="Natvig D.O."/>
            <person name="Lalanne C."/>
            <person name="Gautier V."/>
            <person name="Ament-Velasquez S.L."/>
            <person name="Kruys A."/>
            <person name="Hutchinson M.I."/>
            <person name="Powell A.J."/>
            <person name="Barry K."/>
            <person name="Miller A.N."/>
            <person name="Grigoriev I.V."/>
            <person name="Debuchy R."/>
            <person name="Gladieux P."/>
            <person name="Hiltunen Thoren M."/>
            <person name="Johannesson H."/>
        </authorList>
    </citation>
    <scope>NUCLEOTIDE SEQUENCE</scope>
    <source>
        <strain evidence="1">PSN309</strain>
    </source>
</reference>
<comment type="caution">
    <text evidence="1">The sequence shown here is derived from an EMBL/GenBank/DDBJ whole genome shotgun (WGS) entry which is preliminary data.</text>
</comment>
<dbReference type="Proteomes" id="UP001302126">
    <property type="component" value="Unassembled WGS sequence"/>
</dbReference>
<reference evidence="1" key="2">
    <citation type="submission" date="2023-05" db="EMBL/GenBank/DDBJ databases">
        <authorList>
            <consortium name="Lawrence Berkeley National Laboratory"/>
            <person name="Steindorff A."/>
            <person name="Hensen N."/>
            <person name="Bonometti L."/>
            <person name="Westerberg I."/>
            <person name="Brannstrom I.O."/>
            <person name="Guillou S."/>
            <person name="Cros-Aarteil S."/>
            <person name="Calhoun S."/>
            <person name="Haridas S."/>
            <person name="Kuo A."/>
            <person name="Mondo S."/>
            <person name="Pangilinan J."/>
            <person name="Riley R."/>
            <person name="Labutti K."/>
            <person name="Andreopoulos B."/>
            <person name="Lipzen A."/>
            <person name="Chen C."/>
            <person name="Yanf M."/>
            <person name="Daum C."/>
            <person name="Ng V."/>
            <person name="Clum A."/>
            <person name="Ohm R."/>
            <person name="Martin F."/>
            <person name="Silar P."/>
            <person name="Natvig D."/>
            <person name="Lalanne C."/>
            <person name="Gautier V."/>
            <person name="Ament-Velasquez S.L."/>
            <person name="Kruys A."/>
            <person name="Hutchinson M.I."/>
            <person name="Powell A.J."/>
            <person name="Barry K."/>
            <person name="Miller A.N."/>
            <person name="Grigoriev I.V."/>
            <person name="Debuchy R."/>
            <person name="Gladieux P."/>
            <person name="Thoren M.H."/>
            <person name="Johannesson H."/>
        </authorList>
    </citation>
    <scope>NUCLEOTIDE SEQUENCE</scope>
    <source>
        <strain evidence="1">PSN309</strain>
    </source>
</reference>
<dbReference type="EMBL" id="MU864404">
    <property type="protein sequence ID" value="KAK4187340.1"/>
    <property type="molecule type" value="Genomic_DNA"/>
</dbReference>
<protein>
    <submittedName>
        <fullName evidence="1">Uncharacterized protein</fullName>
    </submittedName>
</protein>
<sequence length="131" mass="13577">MAAAVCSHSGSGIVNPFDNHGDAGHFIASHAPLVGSAGFVGYSVKAADGSGTTLCLRLLASNPYMAPFSSNMALAAILTSDDPVDQGDYDTLYKKSDQTSDQHQFSGKTVKVRAAIGTADEATATYTIIFE</sequence>
<gene>
    <name evidence="1" type="ORF">QBC35DRAFT_452351</name>
</gene>
<proteinExistence type="predicted"/>
<evidence type="ECO:0000313" key="1">
    <source>
        <dbReference type="EMBL" id="KAK4187340.1"/>
    </source>
</evidence>
<dbReference type="AlphaFoldDB" id="A0AAN6WU19"/>